<dbReference type="EMBL" id="JBHTJG010000001">
    <property type="protein sequence ID" value="MFD0944797.1"/>
    <property type="molecule type" value="Genomic_DNA"/>
</dbReference>
<evidence type="ECO:0000313" key="2">
    <source>
        <dbReference type="Proteomes" id="UP001596977"/>
    </source>
</evidence>
<reference evidence="2" key="1">
    <citation type="journal article" date="2019" name="Int. J. Syst. Evol. Microbiol.">
        <title>The Global Catalogue of Microorganisms (GCM) 10K type strain sequencing project: providing services to taxonomists for standard genome sequencing and annotation.</title>
        <authorList>
            <consortium name="The Broad Institute Genomics Platform"/>
            <consortium name="The Broad Institute Genome Sequencing Center for Infectious Disease"/>
            <person name="Wu L."/>
            <person name="Ma J."/>
        </authorList>
    </citation>
    <scope>NUCLEOTIDE SEQUENCE [LARGE SCALE GENOMIC DNA]</scope>
    <source>
        <strain evidence="2">CCUG 62982</strain>
    </source>
</reference>
<dbReference type="RefSeq" id="WP_264942918.1">
    <property type="nucleotide sequence ID" value="NZ_JAPDRA010000001.1"/>
</dbReference>
<protein>
    <submittedName>
        <fullName evidence="1">DUF6882 domain-containing protein</fullName>
    </submittedName>
</protein>
<name>A0ABW3H5Y3_9SPHN</name>
<gene>
    <name evidence="1" type="ORF">ACFQ1E_00440</name>
</gene>
<dbReference type="Pfam" id="PF21813">
    <property type="entry name" value="DUF6882"/>
    <property type="match status" value="1"/>
</dbReference>
<dbReference type="Proteomes" id="UP001596977">
    <property type="component" value="Unassembled WGS sequence"/>
</dbReference>
<keyword evidence="2" id="KW-1185">Reference proteome</keyword>
<evidence type="ECO:0000313" key="1">
    <source>
        <dbReference type="EMBL" id="MFD0944797.1"/>
    </source>
</evidence>
<dbReference type="InterPro" id="IPR049249">
    <property type="entry name" value="DUF6882"/>
</dbReference>
<comment type="caution">
    <text evidence="1">The sequence shown here is derived from an EMBL/GenBank/DDBJ whole genome shotgun (WGS) entry which is preliminary data.</text>
</comment>
<accession>A0ABW3H5Y3</accession>
<proteinExistence type="predicted"/>
<sequence>MKERIFGMMFGARDDAEAEATLLRAMEELKAKTAAHDATWHLGESHWAVDMETGRITFTNRRGMEIVAPMQVIGTFNTRDDTWLWGWDHPSVPEPLAEHARLARAFGEKHGLERYTTRKIVASEAEAWEFTALACHLGGAQGAYRGPAGTTLVFMTFGELTMRKSPAD</sequence>
<organism evidence="1 2">
    <name type="scientific">Sphingomonas canadensis</name>
    <dbReference type="NCBI Taxonomy" id="1219257"/>
    <lineage>
        <taxon>Bacteria</taxon>
        <taxon>Pseudomonadati</taxon>
        <taxon>Pseudomonadota</taxon>
        <taxon>Alphaproteobacteria</taxon>
        <taxon>Sphingomonadales</taxon>
        <taxon>Sphingomonadaceae</taxon>
        <taxon>Sphingomonas</taxon>
    </lineage>
</organism>